<proteinExistence type="predicted"/>
<sequence length="129" mass="15080">MWRYKSADWDEMRHFFASYPWRQVFFSSGDPSSCADAITNVIRQAMEYFIPFVDLPIGGKARPWFNAECARAEKHKHMAYLSWFDARDRKAPHVSLKKRAFNQAAKSCKKALRQASFDRIKRIGTKLSV</sequence>
<dbReference type="AlphaFoldDB" id="A0AAV1LJ46"/>
<dbReference type="EMBL" id="CAVLGL010000091">
    <property type="protein sequence ID" value="CAK1594880.1"/>
    <property type="molecule type" value="Genomic_DNA"/>
</dbReference>
<name>A0AAV1LJ46_9NEOP</name>
<organism evidence="1 2">
    <name type="scientific">Parnassius mnemosyne</name>
    <name type="common">clouded apollo</name>
    <dbReference type="NCBI Taxonomy" id="213953"/>
    <lineage>
        <taxon>Eukaryota</taxon>
        <taxon>Metazoa</taxon>
        <taxon>Ecdysozoa</taxon>
        <taxon>Arthropoda</taxon>
        <taxon>Hexapoda</taxon>
        <taxon>Insecta</taxon>
        <taxon>Pterygota</taxon>
        <taxon>Neoptera</taxon>
        <taxon>Endopterygota</taxon>
        <taxon>Lepidoptera</taxon>
        <taxon>Glossata</taxon>
        <taxon>Ditrysia</taxon>
        <taxon>Papilionoidea</taxon>
        <taxon>Papilionidae</taxon>
        <taxon>Parnassiinae</taxon>
        <taxon>Parnassini</taxon>
        <taxon>Parnassius</taxon>
        <taxon>Driopa</taxon>
    </lineage>
</organism>
<accession>A0AAV1LJ46</accession>
<feature type="non-terminal residue" evidence="1">
    <location>
        <position position="129"/>
    </location>
</feature>
<evidence type="ECO:0000313" key="2">
    <source>
        <dbReference type="Proteomes" id="UP001314205"/>
    </source>
</evidence>
<evidence type="ECO:0000313" key="1">
    <source>
        <dbReference type="EMBL" id="CAK1594880.1"/>
    </source>
</evidence>
<reference evidence="1 2" key="1">
    <citation type="submission" date="2023-11" db="EMBL/GenBank/DDBJ databases">
        <authorList>
            <person name="Hedman E."/>
            <person name="Englund M."/>
            <person name="Stromberg M."/>
            <person name="Nyberg Akerstrom W."/>
            <person name="Nylinder S."/>
            <person name="Jareborg N."/>
            <person name="Kallberg Y."/>
            <person name="Kronander E."/>
        </authorList>
    </citation>
    <scope>NUCLEOTIDE SEQUENCE [LARGE SCALE GENOMIC DNA]</scope>
</reference>
<keyword evidence="2" id="KW-1185">Reference proteome</keyword>
<dbReference type="Proteomes" id="UP001314205">
    <property type="component" value="Unassembled WGS sequence"/>
</dbReference>
<comment type="caution">
    <text evidence="1">The sequence shown here is derived from an EMBL/GenBank/DDBJ whole genome shotgun (WGS) entry which is preliminary data.</text>
</comment>
<protein>
    <submittedName>
        <fullName evidence="1">Uncharacterized protein</fullName>
    </submittedName>
</protein>
<gene>
    <name evidence="1" type="ORF">PARMNEM_LOCUS14449</name>
</gene>